<dbReference type="Proteomes" id="UP000007597">
    <property type="component" value="Segment"/>
</dbReference>
<keyword evidence="2" id="KW-1185">Reference proteome</keyword>
<dbReference type="RefSeq" id="YP_007001617.1">
    <property type="nucleotide sequence ID" value="NC_019443.1"/>
</dbReference>
<proteinExistence type="predicted"/>
<evidence type="ECO:0000313" key="2">
    <source>
        <dbReference type="Proteomes" id="UP000007597"/>
    </source>
</evidence>
<organism evidence="1 2">
    <name type="scientific">Synechococcus phage metaG-MbCM1</name>
    <dbReference type="NCBI Taxonomy" id="1079999"/>
    <lineage>
        <taxon>Viruses</taxon>
        <taxon>Duplodnaviria</taxon>
        <taxon>Heunggongvirae</taxon>
        <taxon>Uroviricota</taxon>
        <taxon>Caudoviricetes</taxon>
        <taxon>Pantevenvirales</taxon>
        <taxon>Kyanoviridae</taxon>
        <taxon>Galenevirus</taxon>
        <taxon>Galenevirus mbcm1</taxon>
    </lineage>
</organism>
<sequence length="201" mass="22458">MAGIQSFKSRVSGDFSRPNLFKCVIDFPSVVAGGQEAAKLGEFTVRAANLPATQLGIVEVPYRGRVLKIAGDRTFEPWTITIMNDKDFVLRNAFESWAQGVQEYTQNVTTAGSDVGSYFKDMRVIQYDRFGDLKDSADAEADPKVLAEYRFYDTFPTNVAAIDLDYGSNDAISEFTVELQVQYWKPVYKGEKTEGGKQTKK</sequence>
<dbReference type="Pfam" id="PF06841">
    <property type="entry name" value="Phage_T4_gp19"/>
    <property type="match status" value="1"/>
</dbReference>
<reference evidence="1 2" key="1">
    <citation type="submission" date="2011-07" db="EMBL/GenBank/DDBJ databases">
        <title>Viral Tagging: a high-throughput approach to explore virus-host interactions.</title>
        <authorList>
            <person name="Deng L."/>
            <person name="Sullivan M.B."/>
            <person name="Poulos B."/>
            <person name="Ignacio Espinoza J.C."/>
        </authorList>
    </citation>
    <scope>NUCLEOTIDE SEQUENCE [LARGE SCALE GENOMIC DNA]</scope>
</reference>
<evidence type="ECO:0000313" key="1">
    <source>
        <dbReference type="EMBL" id="AFD02966.1"/>
    </source>
</evidence>
<dbReference type="EMBL" id="JN371769">
    <property type="protein sequence ID" value="AFD02966.1"/>
    <property type="molecule type" value="Genomic_DNA"/>
</dbReference>
<dbReference type="GeneID" id="14005390"/>
<name>H8ZNA5_9CAUD</name>
<protein>
    <submittedName>
        <fullName evidence="1">Tail tube gp3 head-proximal tip protein</fullName>
    </submittedName>
</protein>
<dbReference type="KEGG" id="vg:14005390"/>
<dbReference type="InterPro" id="IPR010667">
    <property type="entry name" value="Phage_T4_Gp19"/>
</dbReference>
<accession>H8ZNA5</accession>
<dbReference type="GO" id="GO:0005198">
    <property type="term" value="F:structural molecule activity"/>
    <property type="evidence" value="ECO:0007669"/>
    <property type="project" value="InterPro"/>
</dbReference>
<dbReference type="OrthoDB" id="10275at10239"/>